<keyword evidence="2" id="KW-0812">Transmembrane</keyword>
<dbReference type="CTD" id="561211"/>
<dbReference type="InterPro" id="IPR003599">
    <property type="entry name" value="Ig_sub"/>
</dbReference>
<dbReference type="Ensembl" id="ENSPKIT00000003496.1">
    <property type="protein sequence ID" value="ENSPKIP00000022824.1"/>
    <property type="gene ID" value="ENSPKIG00000006690.1"/>
</dbReference>
<dbReference type="GeneTree" id="ENSGT00940000165615"/>
<dbReference type="SMART" id="SM00409">
    <property type="entry name" value="IG"/>
    <property type="match status" value="1"/>
</dbReference>
<organism evidence="4 5">
    <name type="scientific">Paramormyrops kingsleyae</name>
    <dbReference type="NCBI Taxonomy" id="1676925"/>
    <lineage>
        <taxon>Eukaryota</taxon>
        <taxon>Metazoa</taxon>
        <taxon>Chordata</taxon>
        <taxon>Craniata</taxon>
        <taxon>Vertebrata</taxon>
        <taxon>Euteleostomi</taxon>
        <taxon>Actinopterygii</taxon>
        <taxon>Neopterygii</taxon>
        <taxon>Teleostei</taxon>
        <taxon>Osteoglossocephala</taxon>
        <taxon>Osteoglossomorpha</taxon>
        <taxon>Osteoglossiformes</taxon>
        <taxon>Mormyridae</taxon>
        <taxon>Paramormyrops</taxon>
    </lineage>
</organism>
<reference evidence="4" key="1">
    <citation type="submission" date="2025-08" db="UniProtKB">
        <authorList>
            <consortium name="Ensembl"/>
        </authorList>
    </citation>
    <scope>IDENTIFICATION</scope>
</reference>
<evidence type="ECO:0000313" key="4">
    <source>
        <dbReference type="Ensembl" id="ENSPKIP00000022824.1"/>
    </source>
</evidence>
<dbReference type="InterPro" id="IPR013783">
    <property type="entry name" value="Ig-like_fold"/>
</dbReference>
<dbReference type="STRING" id="1676925.ENSPKIP00000022824"/>
<dbReference type="KEGG" id="pki:111860796"/>
<proteinExistence type="predicted"/>
<feature type="domain" description="Ig-like" evidence="3">
    <location>
        <begin position="63"/>
        <end position="180"/>
    </location>
</feature>
<dbReference type="PANTHER" id="PTHR44991:SF1">
    <property type="entry name" value="IMMUNOGLOBULIN SUPERFAMILY MEMBER 5"/>
    <property type="match status" value="1"/>
</dbReference>
<sequence length="403" mass="43093">MRYIGTKPEKAGLWSHIDTGSSCDGGITGQLSGLRFIPKIIPRSPTPGFGCCRWGLRDNEMGPPLRILLILCTAGALAEVQLDPQMATVLRGANATFNCSVDQQWVVMIWLLNGNVVLTVTKDYGILSNDPRFTALNYSTDTLSIWEINILGVKRTDMGEVTCDVQNIQKVNAQLSVQVSGTVHITDINKTATHGELAYFQCSALGWYPAPIISWTEGGSLASADSYNISILPVGQDLFDSTSTLGIVASNSISVTCLAAVPALTTPLASSAFLTVEAQPQYINLTVVIAVTVTVGAVLLLAIIIIIVVCCYCQRKNSTHSRYEDEMRKAQRDRGQGADNLGYSADSRAGAANGQLNDSVASQSASINGLPIPNAVRPHDADSPGNLYAQHSGMKKARYATIV</sequence>
<feature type="transmembrane region" description="Helical" evidence="2">
    <location>
        <begin position="287"/>
        <end position="313"/>
    </location>
</feature>
<dbReference type="PANTHER" id="PTHR44991">
    <property type="entry name" value="IMMUNOGLOBULIN SUPERFAMILY MEMBER 5"/>
    <property type="match status" value="1"/>
</dbReference>
<dbReference type="SUPFAM" id="SSF48726">
    <property type="entry name" value="Immunoglobulin"/>
    <property type="match status" value="2"/>
</dbReference>
<evidence type="ECO:0000256" key="2">
    <source>
        <dbReference type="SAM" id="Phobius"/>
    </source>
</evidence>
<evidence type="ECO:0000259" key="3">
    <source>
        <dbReference type="PROSITE" id="PS50835"/>
    </source>
</evidence>
<accession>A0A3B3RWC0</accession>
<keyword evidence="2" id="KW-0472">Membrane</keyword>
<dbReference type="OrthoDB" id="8822248at2759"/>
<feature type="compositionally biased region" description="Basic and acidic residues" evidence="1">
    <location>
        <begin position="322"/>
        <end position="336"/>
    </location>
</feature>
<dbReference type="InterPro" id="IPR036179">
    <property type="entry name" value="Ig-like_dom_sf"/>
</dbReference>
<evidence type="ECO:0000313" key="5">
    <source>
        <dbReference type="Proteomes" id="UP000261540"/>
    </source>
</evidence>
<dbReference type="InterPro" id="IPR007110">
    <property type="entry name" value="Ig-like_dom"/>
</dbReference>
<dbReference type="Gene3D" id="2.60.40.10">
    <property type="entry name" value="Immunoglobulins"/>
    <property type="match status" value="2"/>
</dbReference>
<dbReference type="AlphaFoldDB" id="A0A3B3RWC0"/>
<keyword evidence="2" id="KW-1133">Transmembrane helix</keyword>
<keyword evidence="5" id="KW-1185">Reference proteome</keyword>
<protein>
    <submittedName>
        <fullName evidence="4">Immunoglobulin superfamily member 5-like</fullName>
    </submittedName>
</protein>
<dbReference type="Proteomes" id="UP000261540">
    <property type="component" value="Unplaced"/>
</dbReference>
<feature type="domain" description="Ig-like" evidence="3">
    <location>
        <begin position="181"/>
        <end position="275"/>
    </location>
</feature>
<evidence type="ECO:0000256" key="1">
    <source>
        <dbReference type="SAM" id="MobiDB-lite"/>
    </source>
</evidence>
<dbReference type="PROSITE" id="PS50835">
    <property type="entry name" value="IG_LIKE"/>
    <property type="match status" value="2"/>
</dbReference>
<feature type="region of interest" description="Disordered" evidence="1">
    <location>
        <begin position="322"/>
        <end position="342"/>
    </location>
</feature>
<name>A0A3B3RWC0_9TELE</name>
<reference evidence="4" key="2">
    <citation type="submission" date="2025-09" db="UniProtKB">
        <authorList>
            <consortium name="Ensembl"/>
        </authorList>
    </citation>
    <scope>IDENTIFICATION</scope>
</reference>